<dbReference type="AlphaFoldDB" id="A0A2S8BEY1"/>
<organism evidence="2 3">
    <name type="scientific">Mycobacterium talmoniae</name>
    <dbReference type="NCBI Taxonomy" id="1858794"/>
    <lineage>
        <taxon>Bacteria</taxon>
        <taxon>Bacillati</taxon>
        <taxon>Actinomycetota</taxon>
        <taxon>Actinomycetes</taxon>
        <taxon>Mycobacteriales</taxon>
        <taxon>Mycobacteriaceae</taxon>
        <taxon>Mycobacterium</taxon>
    </lineage>
</organism>
<feature type="transmembrane region" description="Helical" evidence="1">
    <location>
        <begin position="180"/>
        <end position="200"/>
    </location>
</feature>
<reference evidence="2 3" key="1">
    <citation type="journal article" date="2017" name="Int. J. Syst. Evol. Microbiol.">
        <title>Mycobacterium talmoniae sp. nov., a slowly growing mycobacterium isolated from human respiratory samples.</title>
        <authorList>
            <person name="Davidson R.M."/>
            <person name="DeGroote M.A."/>
            <person name="Marola J.L."/>
            <person name="Buss S."/>
            <person name="Jones V."/>
            <person name="McNeil M.R."/>
            <person name="Freifeld A.G."/>
            <person name="Elaine Epperson L."/>
            <person name="Hasan N.A."/>
            <person name="Jackson M."/>
            <person name="Iwen P.C."/>
            <person name="Salfinger M."/>
            <person name="Strong M."/>
        </authorList>
    </citation>
    <scope>NUCLEOTIDE SEQUENCE [LARGE SCALE GENOMIC DNA]</scope>
    <source>
        <strain evidence="2 3">ATCC BAA-2683</strain>
    </source>
</reference>
<accession>A0A2S8BEY1</accession>
<keyword evidence="1" id="KW-0812">Transmembrane</keyword>
<feature type="transmembrane region" description="Helical" evidence="1">
    <location>
        <begin position="35"/>
        <end position="61"/>
    </location>
</feature>
<dbReference type="InterPro" id="IPR021315">
    <property type="entry name" value="Gap/Sap"/>
</dbReference>
<feature type="transmembrane region" description="Helical" evidence="1">
    <location>
        <begin position="82"/>
        <end position="101"/>
    </location>
</feature>
<proteinExistence type="predicted"/>
<dbReference type="Proteomes" id="UP000238296">
    <property type="component" value="Unassembled WGS sequence"/>
</dbReference>
<protein>
    <submittedName>
        <fullName evidence="2">Peptidoglycolipid exporter Gap</fullName>
    </submittedName>
</protein>
<dbReference type="Pfam" id="PF11139">
    <property type="entry name" value="SfLAP"/>
    <property type="match status" value="1"/>
</dbReference>
<keyword evidence="1" id="KW-0472">Membrane</keyword>
<evidence type="ECO:0000256" key="1">
    <source>
        <dbReference type="SAM" id="Phobius"/>
    </source>
</evidence>
<evidence type="ECO:0000313" key="3">
    <source>
        <dbReference type="Proteomes" id="UP000238296"/>
    </source>
</evidence>
<dbReference type="EMBL" id="PPEA01000661">
    <property type="protein sequence ID" value="PQM45189.1"/>
    <property type="molecule type" value="Genomic_DNA"/>
</dbReference>
<feature type="transmembrane region" description="Helical" evidence="1">
    <location>
        <begin position="221"/>
        <end position="241"/>
    </location>
</feature>
<keyword evidence="1" id="KW-1133">Transmembrane helix</keyword>
<sequence>MWATVLVLALVGATDPVRMGVVLLLLSRPRPMRNLLTYWLGAMTIGVATALVLLLGMRDLLPTMMQNLAAMAAKPAARHLQLAVGLLLLPVAVSIAVGFSARRRASVAALSGDTPAPAERPPGPIARAQNFVRRALQDGSAWVSFVVGLGSGPPPAECLAAFAVILASGTAMRTQVSAGITYIVVMLAVFEVTLISYVAAPDKTCAVVLRVHNWLRGHRRQIFACVIATLGVGLVSSGLGAV</sequence>
<comment type="caution">
    <text evidence="2">The sequence shown here is derived from an EMBL/GenBank/DDBJ whole genome shotgun (WGS) entry which is preliminary data.</text>
</comment>
<name>A0A2S8BEY1_9MYCO</name>
<evidence type="ECO:0000313" key="2">
    <source>
        <dbReference type="EMBL" id="PQM45189.1"/>
    </source>
</evidence>
<gene>
    <name evidence="2" type="primary">gap_2</name>
    <name evidence="2" type="ORF">C1Y40_04649</name>
</gene>